<dbReference type="GO" id="GO:0000287">
    <property type="term" value="F:magnesium ion binding"/>
    <property type="evidence" value="ECO:0007669"/>
    <property type="project" value="TreeGrafter"/>
</dbReference>
<dbReference type="Pfam" id="PF03328">
    <property type="entry name" value="HpcH_HpaI"/>
    <property type="match status" value="1"/>
</dbReference>
<dbReference type="SUPFAM" id="SSF51621">
    <property type="entry name" value="Phosphoenolpyruvate/pyruvate domain"/>
    <property type="match status" value="1"/>
</dbReference>
<evidence type="ECO:0000259" key="6">
    <source>
        <dbReference type="Pfam" id="PF03328"/>
    </source>
</evidence>
<dbReference type="InterPro" id="IPR015813">
    <property type="entry name" value="Pyrv/PenolPyrv_kinase-like_dom"/>
</dbReference>
<dbReference type="EMBL" id="NAEP01000015">
    <property type="protein sequence ID" value="PDQ36420.1"/>
    <property type="molecule type" value="Genomic_DNA"/>
</dbReference>
<sequence>MSNGCPSVAPVTGLYVPGDRPDRFERAAQSGADLIIFDLEDSVAATRKNAALDNVMAWLTQRAAWLSENRDAPDVEVRVNANADHEVETLAAVPASFGLRVPKVHDPSALDRIAELCGGRAVTALIESAVGIEHAARTAAHPSVARLALGESDLASELGSREPEVMDYVRARVLVAALACGLPAPMLSVYPDTHNLDGLRADTERGKRGGWWGRVAIHPVQIPLIRSVFAPSEQEREWARSVVSAVADGGVTTLDNGEMVDSAMLGRAHRILEL</sequence>
<dbReference type="AlphaFoldDB" id="A0A2A6FUU9"/>
<dbReference type="PANTHER" id="PTHR32308:SF10">
    <property type="entry name" value="CITRATE LYASE SUBUNIT BETA"/>
    <property type="match status" value="1"/>
</dbReference>
<feature type="domain" description="HpcH/HpaI aldolase/citrate lyase" evidence="6">
    <location>
        <begin position="12"/>
        <end position="219"/>
    </location>
</feature>
<feature type="binding site" evidence="4">
    <location>
        <position position="78"/>
    </location>
    <ligand>
        <name>substrate</name>
    </ligand>
</feature>
<dbReference type="InterPro" id="IPR005000">
    <property type="entry name" value="Aldolase/citrate-lyase_domain"/>
</dbReference>
<dbReference type="PIRSF" id="PIRSF015582">
    <property type="entry name" value="Cit_lyase_B"/>
    <property type="match status" value="1"/>
</dbReference>
<feature type="binding site" evidence="5">
    <location>
        <position position="127"/>
    </location>
    <ligand>
        <name>Mg(2+)</name>
        <dbReference type="ChEBI" id="CHEBI:18420"/>
    </ligand>
</feature>
<gene>
    <name evidence="7" type="ORF">B5766_00935</name>
</gene>
<proteinExistence type="predicted"/>
<dbReference type="InterPro" id="IPR011206">
    <property type="entry name" value="Citrate_lyase_beta/mcl1/mcl2"/>
</dbReference>
<reference evidence="8" key="1">
    <citation type="submission" date="2017-03" db="EMBL/GenBank/DDBJ databases">
        <authorList>
            <person name="Lund M.B."/>
        </authorList>
    </citation>
    <scope>NUCLEOTIDE SEQUENCE [LARGE SCALE GENOMIC DNA]</scope>
</reference>
<dbReference type="Proteomes" id="UP000219994">
    <property type="component" value="Unassembled WGS sequence"/>
</dbReference>
<evidence type="ECO:0000256" key="4">
    <source>
        <dbReference type="PIRSR" id="PIRSR015582-1"/>
    </source>
</evidence>
<dbReference type="Gene3D" id="3.20.20.60">
    <property type="entry name" value="Phosphoenolpyruvate-binding domains"/>
    <property type="match status" value="1"/>
</dbReference>
<dbReference type="GO" id="GO:0003824">
    <property type="term" value="F:catalytic activity"/>
    <property type="evidence" value="ECO:0007669"/>
    <property type="project" value="InterPro"/>
</dbReference>
<protein>
    <recommendedName>
        <fullName evidence="6">HpcH/HpaI aldolase/citrate lyase domain-containing protein</fullName>
    </recommendedName>
</protein>
<dbReference type="InterPro" id="IPR040442">
    <property type="entry name" value="Pyrv_kinase-like_dom_sf"/>
</dbReference>
<feature type="binding site" evidence="5">
    <location>
        <position position="153"/>
    </location>
    <ligand>
        <name>Mg(2+)</name>
        <dbReference type="ChEBI" id="CHEBI:18420"/>
    </ligand>
</feature>
<organism evidence="7 8">
    <name type="scientific">Candidatus Lumbricidiphila eiseniae</name>
    <dbReference type="NCBI Taxonomy" id="1969409"/>
    <lineage>
        <taxon>Bacteria</taxon>
        <taxon>Bacillati</taxon>
        <taxon>Actinomycetota</taxon>
        <taxon>Actinomycetes</taxon>
        <taxon>Micrococcales</taxon>
        <taxon>Microbacteriaceae</taxon>
        <taxon>Candidatus Lumbricidiphila</taxon>
    </lineage>
</organism>
<evidence type="ECO:0000313" key="8">
    <source>
        <dbReference type="Proteomes" id="UP000219994"/>
    </source>
</evidence>
<evidence type="ECO:0000256" key="5">
    <source>
        <dbReference type="PIRSR" id="PIRSR015582-2"/>
    </source>
</evidence>
<keyword evidence="3 5" id="KW-0460">Magnesium</keyword>
<evidence type="ECO:0000313" key="7">
    <source>
        <dbReference type="EMBL" id="PDQ36420.1"/>
    </source>
</evidence>
<evidence type="ECO:0000256" key="2">
    <source>
        <dbReference type="ARBA" id="ARBA00022723"/>
    </source>
</evidence>
<dbReference type="GO" id="GO:0006107">
    <property type="term" value="P:oxaloacetate metabolic process"/>
    <property type="evidence" value="ECO:0007669"/>
    <property type="project" value="TreeGrafter"/>
</dbReference>
<evidence type="ECO:0000256" key="1">
    <source>
        <dbReference type="ARBA" id="ARBA00001946"/>
    </source>
</evidence>
<comment type="caution">
    <text evidence="7">The sequence shown here is derived from an EMBL/GenBank/DDBJ whole genome shotgun (WGS) entry which is preliminary data.</text>
</comment>
<comment type="cofactor">
    <cofactor evidence="1">
        <name>Mg(2+)</name>
        <dbReference type="ChEBI" id="CHEBI:18420"/>
    </cofactor>
</comment>
<dbReference type="PANTHER" id="PTHR32308">
    <property type="entry name" value="LYASE BETA SUBUNIT, PUTATIVE (AFU_ORTHOLOGUE AFUA_4G13030)-RELATED"/>
    <property type="match status" value="1"/>
</dbReference>
<name>A0A2A6FUU9_9MICO</name>
<evidence type="ECO:0000256" key="3">
    <source>
        <dbReference type="ARBA" id="ARBA00022842"/>
    </source>
</evidence>
<keyword evidence="2 5" id="KW-0479">Metal-binding</keyword>
<feature type="binding site" evidence="4">
    <location>
        <position position="127"/>
    </location>
    <ligand>
        <name>substrate</name>
    </ligand>
</feature>
<accession>A0A2A6FUU9</accession>